<dbReference type="STRING" id="457427.SSOG_00956"/>
<dbReference type="Gene3D" id="3.20.20.30">
    <property type="entry name" value="Luciferase-like domain"/>
    <property type="match status" value="1"/>
</dbReference>
<organism evidence="2 3">
    <name type="scientific">Streptomyces himastatinicus ATCC 53653</name>
    <dbReference type="NCBI Taxonomy" id="457427"/>
    <lineage>
        <taxon>Bacteria</taxon>
        <taxon>Bacillati</taxon>
        <taxon>Actinomycetota</taxon>
        <taxon>Actinomycetes</taxon>
        <taxon>Kitasatosporales</taxon>
        <taxon>Streptomycetaceae</taxon>
        <taxon>Streptomyces</taxon>
        <taxon>Streptomyces violaceusniger group</taxon>
    </lineage>
</organism>
<dbReference type="RefSeq" id="WP_009713066.1">
    <property type="nucleotide sequence ID" value="NZ_GG657754.1"/>
</dbReference>
<reference evidence="2 3" key="1">
    <citation type="submission" date="2009-02" db="EMBL/GenBank/DDBJ databases">
        <title>Annotation of Streptomyces hygroscopicus strain ATCC 53653.</title>
        <authorList>
            <consortium name="The Broad Institute Genome Sequencing Platform"/>
            <consortium name="Broad Institute Microbial Sequencing Center"/>
            <person name="Fischbach M."/>
            <person name="Godfrey P."/>
            <person name="Ward D."/>
            <person name="Young S."/>
            <person name="Zeng Q."/>
            <person name="Koehrsen M."/>
            <person name="Alvarado L."/>
            <person name="Berlin A.M."/>
            <person name="Bochicchio J."/>
            <person name="Borenstein D."/>
            <person name="Chapman S.B."/>
            <person name="Chen Z."/>
            <person name="Engels R."/>
            <person name="Freedman E."/>
            <person name="Gellesch M."/>
            <person name="Goldberg J."/>
            <person name="Griggs A."/>
            <person name="Gujja S."/>
            <person name="Heilman E.R."/>
            <person name="Heiman D.I."/>
            <person name="Hepburn T.A."/>
            <person name="Howarth C."/>
            <person name="Jen D."/>
            <person name="Larson L."/>
            <person name="Lewis B."/>
            <person name="Mehta T."/>
            <person name="Park D."/>
            <person name="Pearson M."/>
            <person name="Richards J."/>
            <person name="Roberts A."/>
            <person name="Saif S."/>
            <person name="Shea T.D."/>
            <person name="Shenoy N."/>
            <person name="Sisk P."/>
            <person name="Stolte C."/>
            <person name="Sykes S.N."/>
            <person name="Thomson T."/>
            <person name="Walk T."/>
            <person name="White J."/>
            <person name="Yandava C."/>
            <person name="Straight P."/>
            <person name="Clardy J."/>
            <person name="Hung D."/>
            <person name="Kolter R."/>
            <person name="Mekalanos J."/>
            <person name="Walker S."/>
            <person name="Walsh C.T."/>
            <person name="Wieland-Brown L.C."/>
            <person name="Haas B."/>
            <person name="Nusbaum C."/>
            <person name="Birren B."/>
        </authorList>
    </citation>
    <scope>NUCLEOTIDE SEQUENCE [LARGE SCALE GENOMIC DNA]</scope>
    <source>
        <strain evidence="2 3">ATCC 53653</strain>
    </source>
</reference>
<evidence type="ECO:0000313" key="2">
    <source>
        <dbReference type="EMBL" id="EFL21244.1"/>
    </source>
</evidence>
<dbReference type="AlphaFoldDB" id="D9WHJ1"/>
<keyword evidence="3" id="KW-1185">Reference proteome</keyword>
<name>D9WHJ1_9ACTN</name>
<feature type="compositionally biased region" description="Basic and acidic residues" evidence="1">
    <location>
        <begin position="61"/>
        <end position="81"/>
    </location>
</feature>
<dbReference type="OrthoDB" id="9988808at2"/>
<dbReference type="GO" id="GO:0016705">
    <property type="term" value="F:oxidoreductase activity, acting on paired donors, with incorporation or reduction of molecular oxygen"/>
    <property type="evidence" value="ECO:0007669"/>
    <property type="project" value="InterPro"/>
</dbReference>
<dbReference type="InterPro" id="IPR036661">
    <property type="entry name" value="Luciferase-like_sf"/>
</dbReference>
<proteinExistence type="predicted"/>
<dbReference type="Proteomes" id="UP000003963">
    <property type="component" value="Unassembled WGS sequence"/>
</dbReference>
<dbReference type="SUPFAM" id="SSF51679">
    <property type="entry name" value="Bacterial luciferase-like"/>
    <property type="match status" value="1"/>
</dbReference>
<feature type="region of interest" description="Disordered" evidence="1">
    <location>
        <begin position="55"/>
        <end position="81"/>
    </location>
</feature>
<evidence type="ECO:0000313" key="3">
    <source>
        <dbReference type="Proteomes" id="UP000003963"/>
    </source>
</evidence>
<sequence length="81" mass="9117">MAGCGRPRRFNVSYATKPGGWEDFIELALPELRRQGLAREHYDEQATTLRESFYGASRSRTLPDHPASKVRSALHEDTALA</sequence>
<protein>
    <submittedName>
        <fullName evidence="2">Uncharacterized protein</fullName>
    </submittedName>
</protein>
<accession>D9WHJ1</accession>
<dbReference type="HOGENOM" id="CLU_2572388_0_0_11"/>
<evidence type="ECO:0000256" key="1">
    <source>
        <dbReference type="SAM" id="MobiDB-lite"/>
    </source>
</evidence>
<dbReference type="EMBL" id="GG657754">
    <property type="protein sequence ID" value="EFL21244.1"/>
    <property type="molecule type" value="Genomic_DNA"/>
</dbReference>
<gene>
    <name evidence="2" type="ORF">SSOG_00956</name>
</gene>